<dbReference type="PANTHER" id="PTHR13115">
    <property type="entry name" value="RNA POLYMERASE-ASSOCIATED PROTEIN RTF1 HOMOLOG"/>
    <property type="match status" value="1"/>
</dbReference>
<sequence>MSDLDAELMALAGFDEGPVKSKKRTKRKKEESSSEDSEEELDEYDDEYYGDAADRERLEAMTALEREQILTERAEKRQFLLDKRQVKNKLNAGKAVKKVKDEESDRRKSSRKQTEKEKKSNSLSALKNQREKKKDPGYTGGLTRDFSSEEDGEFEDESIVKEDPVEKSDIDSIQITRDELEKWCYSPFFDRTVIGCFVRVGLQMDAKTSERVYRICLIKEVVDHHKVYQIGHTQLNKALLLAHGKAEKKFTMDIISNSPFTQEEWNRYMRTLKNEKILLTPKAEIKDKVTELDEARKYVLTEKEINEMVEKKKSFKKIPTNIASEKLKLKRDLELARQDNPYSEMVQNLELKLKEIEEKFELKLTTNSDFAAKMKKLNEKNRRNNLLEGKEAERKALGIKNEEDGKGILSLVQMACVVKLVDNIDLVDDNFFDYLDLSVLA</sequence>
<dbReference type="EMBL" id="JADGJW010000253">
    <property type="protein sequence ID" value="KAJ3221075.1"/>
    <property type="molecule type" value="Genomic_DNA"/>
</dbReference>
<evidence type="ECO:0000256" key="5">
    <source>
        <dbReference type="SAM" id="MobiDB-lite"/>
    </source>
</evidence>
<dbReference type="Proteomes" id="UP001211065">
    <property type="component" value="Unassembled WGS sequence"/>
</dbReference>
<dbReference type="SMART" id="SM00719">
    <property type="entry name" value="Plus3"/>
    <property type="match status" value="1"/>
</dbReference>
<feature type="region of interest" description="Disordered" evidence="5">
    <location>
        <begin position="1"/>
        <end position="54"/>
    </location>
</feature>
<dbReference type="InterPro" id="IPR036128">
    <property type="entry name" value="Plus3-like_sf"/>
</dbReference>
<evidence type="ECO:0000256" key="2">
    <source>
        <dbReference type="ARBA" id="ARBA00023015"/>
    </source>
</evidence>
<dbReference type="Gene3D" id="3.90.70.200">
    <property type="entry name" value="Plus-3 domain"/>
    <property type="match status" value="1"/>
</dbReference>
<keyword evidence="3" id="KW-0804">Transcription</keyword>
<proteinExistence type="predicted"/>
<dbReference type="AlphaFoldDB" id="A0AAD5XYM3"/>
<feature type="compositionally biased region" description="Acidic residues" evidence="5">
    <location>
        <begin position="148"/>
        <end position="157"/>
    </location>
</feature>
<comment type="caution">
    <text evidence="7">The sequence shown here is derived from an EMBL/GenBank/DDBJ whole genome shotgun (WGS) entry which is preliminary data.</text>
</comment>
<protein>
    <submittedName>
        <fullName evidence="7">RNA polymerase-associated protein rtf1</fullName>
    </submittedName>
</protein>
<evidence type="ECO:0000256" key="3">
    <source>
        <dbReference type="ARBA" id="ARBA00023163"/>
    </source>
</evidence>
<dbReference type="PANTHER" id="PTHR13115:SF8">
    <property type="entry name" value="RNA POLYMERASE-ASSOCIATED PROTEIN RTF1 HOMOLOG"/>
    <property type="match status" value="1"/>
</dbReference>
<dbReference type="GO" id="GO:0016593">
    <property type="term" value="C:Cdc73/Paf1 complex"/>
    <property type="evidence" value="ECO:0007669"/>
    <property type="project" value="TreeGrafter"/>
</dbReference>
<evidence type="ECO:0000256" key="4">
    <source>
        <dbReference type="ARBA" id="ARBA00023242"/>
    </source>
</evidence>
<accession>A0AAD5XYM3</accession>
<name>A0AAD5XYM3_9FUNG</name>
<feature type="domain" description="Plus3" evidence="6">
    <location>
        <begin position="164"/>
        <end position="297"/>
    </location>
</feature>
<feature type="compositionally biased region" description="Acidic residues" evidence="5">
    <location>
        <begin position="33"/>
        <end position="49"/>
    </location>
</feature>
<comment type="subcellular location">
    <subcellularLocation>
        <location evidence="1">Nucleus</location>
    </subcellularLocation>
</comment>
<dbReference type="GO" id="GO:0003677">
    <property type="term" value="F:DNA binding"/>
    <property type="evidence" value="ECO:0007669"/>
    <property type="project" value="InterPro"/>
</dbReference>
<feature type="compositionally biased region" description="Basic and acidic residues" evidence="5">
    <location>
        <begin position="98"/>
        <end position="120"/>
    </location>
</feature>
<keyword evidence="8" id="KW-1185">Reference proteome</keyword>
<gene>
    <name evidence="7" type="primary">RTF1</name>
    <name evidence="7" type="ORF">HK099_003792</name>
</gene>
<evidence type="ECO:0000256" key="1">
    <source>
        <dbReference type="ARBA" id="ARBA00004123"/>
    </source>
</evidence>
<keyword evidence="4" id="KW-0539">Nucleus</keyword>
<evidence type="ECO:0000313" key="8">
    <source>
        <dbReference type="Proteomes" id="UP001211065"/>
    </source>
</evidence>
<dbReference type="GO" id="GO:1990269">
    <property type="term" value="F:RNA polymerase II C-terminal domain phosphoserine binding"/>
    <property type="evidence" value="ECO:0007669"/>
    <property type="project" value="TreeGrafter"/>
</dbReference>
<organism evidence="7 8">
    <name type="scientific">Clydaea vesicula</name>
    <dbReference type="NCBI Taxonomy" id="447962"/>
    <lineage>
        <taxon>Eukaryota</taxon>
        <taxon>Fungi</taxon>
        <taxon>Fungi incertae sedis</taxon>
        <taxon>Chytridiomycota</taxon>
        <taxon>Chytridiomycota incertae sedis</taxon>
        <taxon>Chytridiomycetes</taxon>
        <taxon>Lobulomycetales</taxon>
        <taxon>Lobulomycetaceae</taxon>
        <taxon>Clydaea</taxon>
    </lineage>
</organism>
<keyword evidence="2" id="KW-0805">Transcription regulation</keyword>
<dbReference type="PROSITE" id="PS51360">
    <property type="entry name" value="PLUS3"/>
    <property type="match status" value="1"/>
</dbReference>
<reference evidence="7" key="1">
    <citation type="submission" date="2020-05" db="EMBL/GenBank/DDBJ databases">
        <title>Phylogenomic resolution of chytrid fungi.</title>
        <authorList>
            <person name="Stajich J.E."/>
            <person name="Amses K."/>
            <person name="Simmons R."/>
            <person name="Seto K."/>
            <person name="Myers J."/>
            <person name="Bonds A."/>
            <person name="Quandt C.A."/>
            <person name="Barry K."/>
            <person name="Liu P."/>
            <person name="Grigoriev I."/>
            <person name="Longcore J.E."/>
            <person name="James T.Y."/>
        </authorList>
    </citation>
    <scope>NUCLEOTIDE SEQUENCE</scope>
    <source>
        <strain evidence="7">JEL0476</strain>
    </source>
</reference>
<dbReference type="Pfam" id="PF03126">
    <property type="entry name" value="Plus-3"/>
    <property type="match status" value="1"/>
</dbReference>
<feature type="region of interest" description="Disordered" evidence="5">
    <location>
        <begin position="91"/>
        <end position="165"/>
    </location>
</feature>
<evidence type="ECO:0000313" key="7">
    <source>
        <dbReference type="EMBL" id="KAJ3221075.1"/>
    </source>
</evidence>
<dbReference type="InterPro" id="IPR004343">
    <property type="entry name" value="Plus-3_dom"/>
</dbReference>
<evidence type="ECO:0000259" key="6">
    <source>
        <dbReference type="PROSITE" id="PS51360"/>
    </source>
</evidence>
<dbReference type="SUPFAM" id="SSF159042">
    <property type="entry name" value="Plus3-like"/>
    <property type="match status" value="1"/>
</dbReference>